<gene>
    <name evidence="2" type="ORF">SAMN05444171_1750</name>
</gene>
<sequence>MAYGRYGALAASLAVIALMFAGDETFARSGGVHGGGFVSARAIPHSPFGRLHHRRNVGAYWPAGYYDGPSNGEAIADVPPPLSSDIHYTYTNDVPWDWAHRYPPDVVPSARAYVTQCPAETVTVPGAGGKDHTVNIVRCY</sequence>
<organism evidence="2 3">
    <name type="scientific">Bradyrhizobium lablabi</name>
    <dbReference type="NCBI Taxonomy" id="722472"/>
    <lineage>
        <taxon>Bacteria</taxon>
        <taxon>Pseudomonadati</taxon>
        <taxon>Pseudomonadota</taxon>
        <taxon>Alphaproteobacteria</taxon>
        <taxon>Hyphomicrobiales</taxon>
        <taxon>Nitrobacteraceae</taxon>
        <taxon>Bradyrhizobium</taxon>
    </lineage>
</organism>
<dbReference type="AlphaFoldDB" id="A0A1M6V0S6"/>
<dbReference type="Proteomes" id="UP000183208">
    <property type="component" value="Unassembled WGS sequence"/>
</dbReference>
<name>A0A1M6V0S6_9BRAD</name>
<protein>
    <submittedName>
        <fullName evidence="2">Uncharacterized protein</fullName>
    </submittedName>
</protein>
<dbReference type="RefSeq" id="WP_074817840.1">
    <property type="nucleotide sequence ID" value="NZ_FNTI01000001.1"/>
</dbReference>
<dbReference type="EMBL" id="FNTI01000001">
    <property type="protein sequence ID" value="SEC57437.1"/>
    <property type="molecule type" value="Genomic_DNA"/>
</dbReference>
<keyword evidence="1" id="KW-0732">Signal</keyword>
<evidence type="ECO:0000313" key="2">
    <source>
        <dbReference type="EMBL" id="SEC57437.1"/>
    </source>
</evidence>
<dbReference type="OrthoDB" id="8127019at2"/>
<evidence type="ECO:0000313" key="3">
    <source>
        <dbReference type="Proteomes" id="UP000183208"/>
    </source>
</evidence>
<reference evidence="2 3" key="1">
    <citation type="submission" date="2016-10" db="EMBL/GenBank/DDBJ databases">
        <authorList>
            <person name="de Groot N.N."/>
        </authorList>
    </citation>
    <scope>NUCLEOTIDE SEQUENCE [LARGE SCALE GENOMIC DNA]</scope>
    <source>
        <strain evidence="2 3">GAS522</strain>
    </source>
</reference>
<feature type="signal peptide" evidence="1">
    <location>
        <begin position="1"/>
        <end position="21"/>
    </location>
</feature>
<evidence type="ECO:0000256" key="1">
    <source>
        <dbReference type="SAM" id="SignalP"/>
    </source>
</evidence>
<accession>A0A1M6V0S6</accession>
<feature type="chain" id="PRO_5030031470" evidence="1">
    <location>
        <begin position="22"/>
        <end position="140"/>
    </location>
</feature>
<proteinExistence type="predicted"/>